<evidence type="ECO:0000256" key="4">
    <source>
        <dbReference type="ARBA" id="ARBA00038223"/>
    </source>
</evidence>
<dbReference type="Proteomes" id="UP000035682">
    <property type="component" value="Unplaced"/>
</dbReference>
<evidence type="ECO:0000313" key="9">
    <source>
        <dbReference type="WormBase" id="SRAE_1000268400"/>
    </source>
</evidence>
<dbReference type="WormBase" id="SRAE_1000268400">
    <property type="protein sequence ID" value="SRP07285"/>
    <property type="gene ID" value="WBGene00259300"/>
</dbReference>
<dbReference type="STRING" id="34506.A0A090LA81"/>
<reference evidence="8" key="2">
    <citation type="submission" date="2020-12" db="UniProtKB">
        <authorList>
            <consortium name="WormBaseParasite"/>
        </authorList>
    </citation>
    <scope>IDENTIFICATION</scope>
</reference>
<dbReference type="EMBL" id="LN609528">
    <property type="protein sequence ID" value="CEF64430.1"/>
    <property type="molecule type" value="Genomic_DNA"/>
</dbReference>
<reference evidence="6 7" key="1">
    <citation type="submission" date="2014-09" db="EMBL/GenBank/DDBJ databases">
        <authorList>
            <person name="Martin A.A."/>
        </authorList>
    </citation>
    <scope>NUCLEOTIDE SEQUENCE</scope>
    <source>
        <strain evidence="7">ED321</strain>
        <strain evidence="6">ED321 Heterogonic</strain>
    </source>
</reference>
<evidence type="ECO:0000256" key="3">
    <source>
        <dbReference type="ARBA" id="ARBA00023157"/>
    </source>
</evidence>
<dbReference type="RefSeq" id="XP_024503631.1">
    <property type="nucleotide sequence ID" value="XM_024649789.1"/>
</dbReference>
<evidence type="ECO:0000313" key="8">
    <source>
        <dbReference type="WBParaSite" id="SRAE_1000268400.1"/>
    </source>
</evidence>
<sequence length="85" mass="9953">MDSGPFRRIEKVSAPLKGSFPLDYKGDCKLEMLKYMICLNEHKSKNSECRMEAKNYFSCRMERGLMDKDDWKTLGYKDTETPNDS</sequence>
<evidence type="ECO:0000259" key="5">
    <source>
        <dbReference type="Pfam" id="PF06747"/>
    </source>
</evidence>
<dbReference type="AlphaFoldDB" id="A0A090LA81"/>
<evidence type="ECO:0000256" key="1">
    <source>
        <dbReference type="ARBA" id="ARBA00004496"/>
    </source>
</evidence>
<dbReference type="GO" id="GO:0033617">
    <property type="term" value="P:mitochondrial respiratory chain complex IV assembly"/>
    <property type="evidence" value="ECO:0007669"/>
    <property type="project" value="TreeGrafter"/>
</dbReference>
<dbReference type="GeneID" id="36376795"/>
<dbReference type="CTD" id="36376795"/>
<proteinExistence type="inferred from homology"/>
<dbReference type="Pfam" id="PF06747">
    <property type="entry name" value="CHCH"/>
    <property type="match status" value="1"/>
</dbReference>
<dbReference type="OrthoDB" id="268594at2759"/>
<gene>
    <name evidence="6 8 9" type="ORF">SRAE_1000268400</name>
</gene>
<evidence type="ECO:0000313" key="6">
    <source>
        <dbReference type="EMBL" id="CEF64430.1"/>
    </source>
</evidence>
<keyword evidence="3" id="KW-1015">Disulfide bond</keyword>
<dbReference type="GO" id="GO:0005758">
    <property type="term" value="C:mitochondrial intermembrane space"/>
    <property type="evidence" value="ECO:0007669"/>
    <property type="project" value="TreeGrafter"/>
</dbReference>
<dbReference type="WBParaSite" id="SRAE_1000268400.1">
    <property type="protein sequence ID" value="SRAE_1000268400.1"/>
    <property type="gene ID" value="WBGene00259300"/>
</dbReference>
<evidence type="ECO:0000313" key="7">
    <source>
        <dbReference type="Proteomes" id="UP000035682"/>
    </source>
</evidence>
<protein>
    <submittedName>
        <fullName evidence="6 8">Cytochrome c oxidase assembly protein COX19</fullName>
    </submittedName>
</protein>
<dbReference type="OMA" id="GTNDEAC"/>
<evidence type="ECO:0000256" key="2">
    <source>
        <dbReference type="ARBA" id="ARBA00022490"/>
    </source>
</evidence>
<keyword evidence="7" id="KW-1185">Reference proteome</keyword>
<keyword evidence="2" id="KW-0963">Cytoplasm</keyword>
<dbReference type="InterPro" id="IPR010625">
    <property type="entry name" value="CHCH"/>
</dbReference>
<accession>A0A090LA81</accession>
<feature type="domain" description="CHCH" evidence="5">
    <location>
        <begin position="28"/>
        <end position="62"/>
    </location>
</feature>
<comment type="subcellular location">
    <subcellularLocation>
        <location evidence="1">Cytoplasm</location>
    </subcellularLocation>
</comment>
<dbReference type="PROSITE" id="PS51808">
    <property type="entry name" value="CHCH"/>
    <property type="match status" value="1"/>
</dbReference>
<name>A0A090LA81_STRRB</name>
<dbReference type="InterPro" id="IPR051383">
    <property type="entry name" value="COX19"/>
</dbReference>
<dbReference type="PANTHER" id="PTHR21107">
    <property type="entry name" value="CYTOCHROME C OXIDASE ASSEMBLY PROTEIN COX19"/>
    <property type="match status" value="1"/>
</dbReference>
<dbReference type="PANTHER" id="PTHR21107:SF2">
    <property type="entry name" value="CYTOCHROME C OXIDASE ASSEMBLY PROTEIN COX19"/>
    <property type="match status" value="1"/>
</dbReference>
<organism evidence="6">
    <name type="scientific">Strongyloides ratti</name>
    <name type="common">Parasitic roundworm</name>
    <dbReference type="NCBI Taxonomy" id="34506"/>
    <lineage>
        <taxon>Eukaryota</taxon>
        <taxon>Metazoa</taxon>
        <taxon>Ecdysozoa</taxon>
        <taxon>Nematoda</taxon>
        <taxon>Chromadorea</taxon>
        <taxon>Rhabditida</taxon>
        <taxon>Tylenchina</taxon>
        <taxon>Panagrolaimomorpha</taxon>
        <taxon>Strongyloidoidea</taxon>
        <taxon>Strongyloididae</taxon>
        <taxon>Strongyloides</taxon>
    </lineage>
</organism>
<comment type="similarity">
    <text evidence="4">Belongs to the COX19 family.</text>
</comment>